<evidence type="ECO:0000313" key="5">
    <source>
        <dbReference type="Proteomes" id="UP000001861"/>
    </source>
</evidence>
<dbReference type="KEGG" id="cci:CC1G_00445"/>
<dbReference type="RefSeq" id="XP_001837309.2">
    <property type="nucleotide sequence ID" value="XM_001837257.2"/>
</dbReference>
<evidence type="ECO:0000256" key="2">
    <source>
        <dbReference type="SAM" id="MobiDB-lite"/>
    </source>
</evidence>
<dbReference type="HOGENOM" id="CLU_031811_1_1_1"/>
<reference evidence="4 5" key="1">
    <citation type="journal article" date="2010" name="Proc. Natl. Acad. Sci. U.S.A.">
        <title>Insights into evolution of multicellular fungi from the assembled chromosomes of the mushroom Coprinopsis cinerea (Coprinus cinereus).</title>
        <authorList>
            <person name="Stajich J.E."/>
            <person name="Wilke S.K."/>
            <person name="Ahren D."/>
            <person name="Au C.H."/>
            <person name="Birren B.W."/>
            <person name="Borodovsky M."/>
            <person name="Burns C."/>
            <person name="Canback B."/>
            <person name="Casselton L.A."/>
            <person name="Cheng C.K."/>
            <person name="Deng J."/>
            <person name="Dietrich F.S."/>
            <person name="Fargo D.C."/>
            <person name="Farman M.L."/>
            <person name="Gathman A.C."/>
            <person name="Goldberg J."/>
            <person name="Guigo R."/>
            <person name="Hoegger P.J."/>
            <person name="Hooker J.B."/>
            <person name="Huggins A."/>
            <person name="James T.Y."/>
            <person name="Kamada T."/>
            <person name="Kilaru S."/>
            <person name="Kodira C."/>
            <person name="Kues U."/>
            <person name="Kupfer D."/>
            <person name="Kwan H.S."/>
            <person name="Lomsadze A."/>
            <person name="Li W."/>
            <person name="Lilly W.W."/>
            <person name="Ma L.J."/>
            <person name="Mackey A.J."/>
            <person name="Manning G."/>
            <person name="Martin F."/>
            <person name="Muraguchi H."/>
            <person name="Natvig D.O."/>
            <person name="Palmerini H."/>
            <person name="Ramesh M.A."/>
            <person name="Rehmeyer C.J."/>
            <person name="Roe B.A."/>
            <person name="Shenoy N."/>
            <person name="Stanke M."/>
            <person name="Ter-Hovhannisyan V."/>
            <person name="Tunlid A."/>
            <person name="Velagapudi R."/>
            <person name="Vision T.J."/>
            <person name="Zeng Q."/>
            <person name="Zolan M.E."/>
            <person name="Pukkila P.J."/>
        </authorList>
    </citation>
    <scope>NUCLEOTIDE SEQUENCE [LARGE SCALE GENOMIC DNA]</scope>
    <source>
        <strain evidence="5">Okayama-7 / 130 / ATCC MYA-4618 / FGSC 9003</strain>
    </source>
</reference>
<dbReference type="eggNOG" id="ENOG502S3N6">
    <property type="taxonomic scope" value="Eukaryota"/>
</dbReference>
<gene>
    <name evidence="4" type="ORF">CC1G_00445</name>
</gene>
<dbReference type="AlphaFoldDB" id="A8NXZ0"/>
<evidence type="ECO:0000259" key="3">
    <source>
        <dbReference type="Pfam" id="PF25540"/>
    </source>
</evidence>
<feature type="region of interest" description="Disordered" evidence="2">
    <location>
        <begin position="282"/>
        <end position="304"/>
    </location>
</feature>
<dbReference type="PANTHER" id="PTHR37543:SF1">
    <property type="entry name" value="CCCH ZINC FINGER DNA BINDING PROTEIN (AFU_ORTHOLOGUE AFUA_5G12760)"/>
    <property type="match status" value="1"/>
</dbReference>
<dbReference type="OrthoDB" id="2270193at2759"/>
<evidence type="ECO:0000313" key="4">
    <source>
        <dbReference type="EMBL" id="EAU84926.2"/>
    </source>
</evidence>
<organism evidence="4 5">
    <name type="scientific">Coprinopsis cinerea (strain Okayama-7 / 130 / ATCC MYA-4618 / FGSC 9003)</name>
    <name type="common">Inky cap fungus</name>
    <name type="synonym">Hormographiella aspergillata</name>
    <dbReference type="NCBI Taxonomy" id="240176"/>
    <lineage>
        <taxon>Eukaryota</taxon>
        <taxon>Fungi</taxon>
        <taxon>Dikarya</taxon>
        <taxon>Basidiomycota</taxon>
        <taxon>Agaricomycotina</taxon>
        <taxon>Agaricomycetes</taxon>
        <taxon>Agaricomycetidae</taxon>
        <taxon>Agaricales</taxon>
        <taxon>Agaricineae</taxon>
        <taxon>Psathyrellaceae</taxon>
        <taxon>Coprinopsis</taxon>
    </lineage>
</organism>
<dbReference type="Proteomes" id="UP000001861">
    <property type="component" value="Unassembled WGS sequence"/>
</dbReference>
<sequence length="389" mass="43106">MYQENSPHPNNPRPLPQSHELVGHYFDQLRGQIIGILDRDISSQNTISNLERELAVYKRAYADLDTEKQELQRLKQEAEKQLDDLKAQLQVNGHRVVTLIDGDGAIFNPQFIVQGQVGGHEAASKLTDYITQYFQTNFGMNNYQIWVYVFLNKRGLLDTFGRTGELLARSKLDEFIYGFNQASERFMMVDVGSAKEAADAKIKALLESEIRSHDNGYVTTLRSQITAGFRGKLILLPSYAEIAAGISELDLPVLAVPDLFISEKLGTTNPLANLSVATTAKEHGTLPSNEPITPSRAYGHQPRGSYEASSFTLAELEETSTKPQLAAGVTSTYSSILRTSTRRAPPTPELESGGSTSSDADEITTDPRVSPKLFNARRFNPKLPLSKRT</sequence>
<feature type="domain" description="DUF7923" evidence="3">
    <location>
        <begin position="94"/>
        <end position="260"/>
    </location>
</feature>
<dbReference type="VEuPathDB" id="FungiDB:CC1G_00445"/>
<accession>A8NXZ0</accession>
<dbReference type="InParanoid" id="A8NXZ0"/>
<dbReference type="PANTHER" id="PTHR37543">
    <property type="entry name" value="CCCH ZINC FINGER DNA BINDING PROTEIN (AFU_ORTHOLOGUE AFUA_5G12760)"/>
    <property type="match status" value="1"/>
</dbReference>
<protein>
    <recommendedName>
        <fullName evidence="3">DUF7923 domain-containing protein</fullName>
    </recommendedName>
</protein>
<dbReference type="Pfam" id="PF25540">
    <property type="entry name" value="DUF7923"/>
    <property type="match status" value="1"/>
</dbReference>
<dbReference type="InterPro" id="IPR057683">
    <property type="entry name" value="DUF7923"/>
</dbReference>
<comment type="caution">
    <text evidence="4">The sequence shown here is derived from an EMBL/GenBank/DDBJ whole genome shotgun (WGS) entry which is preliminary data.</text>
</comment>
<feature type="coiled-coil region" evidence="1">
    <location>
        <begin position="47"/>
        <end position="95"/>
    </location>
</feature>
<name>A8NXZ0_COPC7</name>
<dbReference type="OMA" id="NMPHLIS"/>
<dbReference type="EMBL" id="AACS02000005">
    <property type="protein sequence ID" value="EAU84926.2"/>
    <property type="molecule type" value="Genomic_DNA"/>
</dbReference>
<evidence type="ECO:0000256" key="1">
    <source>
        <dbReference type="SAM" id="Coils"/>
    </source>
</evidence>
<dbReference type="STRING" id="240176.A8NXZ0"/>
<feature type="region of interest" description="Disordered" evidence="2">
    <location>
        <begin position="334"/>
        <end position="389"/>
    </location>
</feature>
<keyword evidence="1" id="KW-0175">Coiled coil</keyword>
<keyword evidence="5" id="KW-1185">Reference proteome</keyword>
<proteinExistence type="predicted"/>
<dbReference type="GeneID" id="6013866"/>